<dbReference type="AlphaFoldDB" id="A0ABD5NJU7"/>
<organism evidence="2 3">
    <name type="scientific">Halovivax cerinus</name>
    <dbReference type="NCBI Taxonomy" id="1487865"/>
    <lineage>
        <taxon>Archaea</taxon>
        <taxon>Methanobacteriati</taxon>
        <taxon>Methanobacteriota</taxon>
        <taxon>Stenosarchaea group</taxon>
        <taxon>Halobacteria</taxon>
        <taxon>Halobacteriales</taxon>
        <taxon>Natrialbaceae</taxon>
        <taxon>Halovivax</taxon>
    </lineage>
</organism>
<dbReference type="InterPro" id="IPR001387">
    <property type="entry name" value="Cro/C1-type_HTH"/>
</dbReference>
<name>A0ABD5NJU7_9EURY</name>
<proteinExistence type="predicted"/>
<dbReference type="SUPFAM" id="SSF53639">
    <property type="entry name" value="AraD/HMP-PK domain-like"/>
    <property type="match status" value="1"/>
</dbReference>
<feature type="domain" description="HTH cro/C1-type" evidence="1">
    <location>
        <begin position="20"/>
        <end position="48"/>
    </location>
</feature>
<dbReference type="Gene3D" id="1.10.260.40">
    <property type="entry name" value="lambda repressor-like DNA-binding domains"/>
    <property type="match status" value="1"/>
</dbReference>
<gene>
    <name evidence="2" type="ORF">ACFOUR_02645</name>
</gene>
<dbReference type="PANTHER" id="PTHR40730:SF5">
    <property type="entry name" value="HTH CRO_C1-TYPE DOMAIN-CONTAINING PROTEIN"/>
    <property type="match status" value="1"/>
</dbReference>
<evidence type="ECO:0000313" key="2">
    <source>
        <dbReference type="EMBL" id="MFC3957273.1"/>
    </source>
</evidence>
<reference evidence="2 3" key="1">
    <citation type="journal article" date="2019" name="Int. J. Syst. Evol. Microbiol.">
        <title>The Global Catalogue of Microorganisms (GCM) 10K type strain sequencing project: providing services to taxonomists for standard genome sequencing and annotation.</title>
        <authorList>
            <consortium name="The Broad Institute Genomics Platform"/>
            <consortium name="The Broad Institute Genome Sequencing Center for Infectious Disease"/>
            <person name="Wu L."/>
            <person name="Ma J."/>
        </authorList>
    </citation>
    <scope>NUCLEOTIDE SEQUENCE [LARGE SCALE GENOMIC DNA]</scope>
    <source>
        <strain evidence="2 3">IBRC-M 10256</strain>
    </source>
</reference>
<dbReference type="InterPro" id="IPR036409">
    <property type="entry name" value="Aldolase_II/adducin_N_sf"/>
</dbReference>
<accession>A0ABD5NJU7</accession>
<dbReference type="GeneID" id="73904560"/>
<dbReference type="CDD" id="cd00093">
    <property type="entry name" value="HTH_XRE"/>
    <property type="match status" value="1"/>
</dbReference>
<dbReference type="InterPro" id="IPR010982">
    <property type="entry name" value="Lambda_DNA-bd_dom_sf"/>
</dbReference>
<dbReference type="PROSITE" id="PS50943">
    <property type="entry name" value="HTH_CROC1"/>
    <property type="match status" value="1"/>
</dbReference>
<dbReference type="SUPFAM" id="SSF47413">
    <property type="entry name" value="lambda repressor-like DNA-binding domains"/>
    <property type="match status" value="1"/>
</dbReference>
<evidence type="ECO:0000313" key="3">
    <source>
        <dbReference type="Proteomes" id="UP001595846"/>
    </source>
</evidence>
<dbReference type="EMBL" id="JBHSAQ010000001">
    <property type="protein sequence ID" value="MFC3957273.1"/>
    <property type="molecule type" value="Genomic_DNA"/>
</dbReference>
<dbReference type="InterPro" id="IPR019293">
    <property type="entry name" value="ThiN"/>
</dbReference>
<dbReference type="Pfam" id="PF01381">
    <property type="entry name" value="HTH_3"/>
    <property type="match status" value="1"/>
</dbReference>
<dbReference type="Pfam" id="PF10120">
    <property type="entry name" value="ThiN"/>
    <property type="match status" value="1"/>
</dbReference>
<protein>
    <submittedName>
        <fullName evidence="2">Thiamine-phosphate synthase family protein</fullName>
    </submittedName>
</protein>
<comment type="caution">
    <text evidence="2">The sequence shown here is derived from an EMBL/GenBank/DDBJ whole genome shotgun (WGS) entry which is preliminary data.</text>
</comment>
<dbReference type="PANTHER" id="PTHR40730">
    <property type="entry name" value="TRANSCRIPTIONAL REGULATOR PROTEIN-LIKE PROTEIN"/>
    <property type="match status" value="1"/>
</dbReference>
<evidence type="ECO:0000259" key="1">
    <source>
        <dbReference type="PROSITE" id="PS50943"/>
    </source>
</evidence>
<keyword evidence="3" id="KW-1185">Reference proteome</keyword>
<dbReference type="RefSeq" id="WP_256531801.1">
    <property type="nucleotide sequence ID" value="NZ_CP101824.1"/>
</dbReference>
<dbReference type="Proteomes" id="UP001595846">
    <property type="component" value="Unassembled WGS sequence"/>
</dbReference>
<sequence length="302" mass="31671">MKFVEELVVEEFLPTVRSMLAAELRDRGLTQRDVASVLGISQSAVSKYAHGEVTVTDEIAGDDRVREHVDELASGLADGSITSVQALVDLEVLIRELEAGGDVLARLHEAEEPALADHPSFRVHDPSSELRTAERVRSSLRRGLRIIENTSGFASLIPAVGSNLVACTPDATTIDDVAGVPGRIVDVKGRATIPADPAFGVSEHVASILLAARASGSDAGAALNVRYDPDLLAAMEDEGRESVEFDESGDLVANVGDAVSRAPGATVLYQTGGEGIEPITYVLGPDAESVAGDVRKLVSTGP</sequence>
<dbReference type="Gene3D" id="3.40.225.10">
    <property type="entry name" value="Class II aldolase/adducin N-terminal domain"/>
    <property type="match status" value="1"/>
</dbReference>